<dbReference type="SUPFAM" id="SSF52833">
    <property type="entry name" value="Thioredoxin-like"/>
    <property type="match status" value="1"/>
</dbReference>
<dbReference type="Pfam" id="PF00578">
    <property type="entry name" value="AhpC-TSA"/>
    <property type="match status" value="1"/>
</dbReference>
<name>A0A1Q9R8T1_PSEPU</name>
<evidence type="ECO:0000256" key="7">
    <source>
        <dbReference type="ARBA" id="ARBA00023284"/>
    </source>
</evidence>
<dbReference type="InterPro" id="IPR013766">
    <property type="entry name" value="Thioredoxin_domain"/>
</dbReference>
<keyword evidence="7" id="KW-0676">Redox-active center</keyword>
<evidence type="ECO:0000313" key="14">
    <source>
        <dbReference type="Proteomes" id="UP000186736"/>
    </source>
</evidence>
<dbReference type="PANTHER" id="PTHR42801">
    <property type="entry name" value="THIOREDOXIN-DEPENDENT PEROXIDE REDUCTASE"/>
    <property type="match status" value="1"/>
</dbReference>
<dbReference type="GO" id="GO:0045454">
    <property type="term" value="P:cell redox homeostasis"/>
    <property type="evidence" value="ECO:0007669"/>
    <property type="project" value="TreeGrafter"/>
</dbReference>
<keyword evidence="3" id="KW-0575">Peroxidase</keyword>
<evidence type="ECO:0000256" key="6">
    <source>
        <dbReference type="ARBA" id="ARBA00023157"/>
    </source>
</evidence>
<evidence type="ECO:0000256" key="2">
    <source>
        <dbReference type="ARBA" id="ARBA00013017"/>
    </source>
</evidence>
<sequence>MSESLNQLLAELHAERVRTWAPEALKVNIDQRQRLVDEADPQRFIKAGDLVEPFELLKVEGGTLDLDQLLDNGPAVLVFFRFAGCPACNIAIPYYQRNLQPALQRRGVPLVAISPQVPERLIEIRDKHQLTLQVASDTDNQLGRRFGVLYSFDEASRQAALAKGNGIGEVTGTGTWELPQPTVVVIGRDRRVHFAQVSPDWLVRSEAQPIIDAVDAALDADSLQVRHAWA</sequence>
<evidence type="ECO:0000256" key="11">
    <source>
        <dbReference type="ARBA" id="ARBA00049091"/>
    </source>
</evidence>
<evidence type="ECO:0000256" key="8">
    <source>
        <dbReference type="ARBA" id="ARBA00032824"/>
    </source>
</evidence>
<comment type="catalytic activity">
    <reaction evidence="11">
        <text>a hydroperoxide + [thioredoxin]-dithiol = an alcohol + [thioredoxin]-disulfide + H2O</text>
        <dbReference type="Rhea" id="RHEA:62620"/>
        <dbReference type="Rhea" id="RHEA-COMP:10698"/>
        <dbReference type="Rhea" id="RHEA-COMP:10700"/>
        <dbReference type="ChEBI" id="CHEBI:15377"/>
        <dbReference type="ChEBI" id="CHEBI:29950"/>
        <dbReference type="ChEBI" id="CHEBI:30879"/>
        <dbReference type="ChEBI" id="CHEBI:35924"/>
        <dbReference type="ChEBI" id="CHEBI:50058"/>
        <dbReference type="EC" id="1.11.1.24"/>
    </reaction>
</comment>
<evidence type="ECO:0000256" key="5">
    <source>
        <dbReference type="ARBA" id="ARBA00023002"/>
    </source>
</evidence>
<dbReference type="Proteomes" id="UP000186736">
    <property type="component" value="Unassembled WGS sequence"/>
</dbReference>
<evidence type="ECO:0000256" key="3">
    <source>
        <dbReference type="ARBA" id="ARBA00022559"/>
    </source>
</evidence>
<reference evidence="13 14" key="1">
    <citation type="submission" date="2016-10" db="EMBL/GenBank/DDBJ databases">
        <title>Genome Sequence of Pseudomonas putida GM4FR.</title>
        <authorList>
            <person name="Poehlein A."/>
            <person name="Wemheuer F."/>
            <person name="Hollensteiner J."/>
            <person name="Wemheuer B."/>
        </authorList>
    </citation>
    <scope>NUCLEOTIDE SEQUENCE [LARGE SCALE GENOMIC DNA]</scope>
    <source>
        <strain evidence="13 14">GM4FR</strain>
    </source>
</reference>
<feature type="domain" description="Thioredoxin" evidence="12">
    <location>
        <begin position="45"/>
        <end position="219"/>
    </location>
</feature>
<proteinExistence type="inferred from homology"/>
<protein>
    <recommendedName>
        <fullName evidence="2">thioredoxin-dependent peroxiredoxin</fullName>
        <ecNumber evidence="2">1.11.1.24</ecNumber>
    </recommendedName>
    <alternativeName>
        <fullName evidence="8">Thioredoxin peroxidase</fullName>
    </alternativeName>
    <alternativeName>
        <fullName evidence="10">Thioredoxin-dependent peroxiredoxin Bcp</fullName>
    </alternativeName>
</protein>
<accession>A0A1Q9R8T1</accession>
<dbReference type="PROSITE" id="PS51352">
    <property type="entry name" value="THIOREDOXIN_2"/>
    <property type="match status" value="1"/>
</dbReference>
<dbReference type="GO" id="GO:0008379">
    <property type="term" value="F:thioredoxin peroxidase activity"/>
    <property type="evidence" value="ECO:0007669"/>
    <property type="project" value="TreeGrafter"/>
</dbReference>
<dbReference type="InterPro" id="IPR036249">
    <property type="entry name" value="Thioredoxin-like_sf"/>
</dbReference>
<keyword evidence="4" id="KW-0049">Antioxidant</keyword>
<evidence type="ECO:0000256" key="9">
    <source>
        <dbReference type="ARBA" id="ARBA00038489"/>
    </source>
</evidence>
<organism evidence="13 14">
    <name type="scientific">Pseudomonas putida</name>
    <name type="common">Arthrobacter siderocapsulatus</name>
    <dbReference type="NCBI Taxonomy" id="303"/>
    <lineage>
        <taxon>Bacteria</taxon>
        <taxon>Pseudomonadati</taxon>
        <taxon>Pseudomonadota</taxon>
        <taxon>Gammaproteobacteria</taxon>
        <taxon>Pseudomonadales</taxon>
        <taxon>Pseudomonadaceae</taxon>
        <taxon>Pseudomonas</taxon>
    </lineage>
</organism>
<comment type="caution">
    <text evidence="13">The sequence shown here is derived from an EMBL/GenBank/DDBJ whole genome shotgun (WGS) entry which is preliminary data.</text>
</comment>
<dbReference type="OrthoDB" id="9809746at2"/>
<dbReference type="AlphaFoldDB" id="A0A1Q9R8T1"/>
<keyword evidence="6" id="KW-1015">Disulfide bond</keyword>
<dbReference type="Gene3D" id="3.40.30.10">
    <property type="entry name" value="Glutaredoxin"/>
    <property type="match status" value="1"/>
</dbReference>
<dbReference type="InterPro" id="IPR050924">
    <property type="entry name" value="Peroxiredoxin_BCP/PrxQ"/>
</dbReference>
<dbReference type="CDD" id="cd02970">
    <property type="entry name" value="PRX_like2"/>
    <property type="match status" value="1"/>
</dbReference>
<gene>
    <name evidence="13" type="ORF">PSEMO_12790</name>
</gene>
<dbReference type="GO" id="GO:0034599">
    <property type="term" value="P:cellular response to oxidative stress"/>
    <property type="evidence" value="ECO:0007669"/>
    <property type="project" value="TreeGrafter"/>
</dbReference>
<evidence type="ECO:0000313" key="13">
    <source>
        <dbReference type="EMBL" id="OLS63712.1"/>
    </source>
</evidence>
<evidence type="ECO:0000256" key="1">
    <source>
        <dbReference type="ARBA" id="ARBA00003330"/>
    </source>
</evidence>
<dbReference type="PANTHER" id="PTHR42801:SF7">
    <property type="entry name" value="SLL1159 PROTEIN"/>
    <property type="match status" value="1"/>
</dbReference>
<keyword evidence="5" id="KW-0560">Oxidoreductase</keyword>
<comment type="function">
    <text evidence="1">Thiol-specific peroxidase that catalyzes the reduction of hydrogen peroxide and organic hydroperoxides to water and alcohols, respectively. Plays a role in cell protection against oxidative stress by detoxifying peroxides and as sensor of hydrogen peroxide-mediated signaling events.</text>
</comment>
<dbReference type="RefSeq" id="WP_075802323.1">
    <property type="nucleotide sequence ID" value="NZ_MKZO01000011.1"/>
</dbReference>
<dbReference type="GO" id="GO:0005737">
    <property type="term" value="C:cytoplasm"/>
    <property type="evidence" value="ECO:0007669"/>
    <property type="project" value="TreeGrafter"/>
</dbReference>
<evidence type="ECO:0000256" key="10">
    <source>
        <dbReference type="ARBA" id="ARBA00042639"/>
    </source>
</evidence>
<evidence type="ECO:0000256" key="4">
    <source>
        <dbReference type="ARBA" id="ARBA00022862"/>
    </source>
</evidence>
<dbReference type="InterPro" id="IPR000866">
    <property type="entry name" value="AhpC/TSA"/>
</dbReference>
<evidence type="ECO:0000259" key="12">
    <source>
        <dbReference type="PROSITE" id="PS51352"/>
    </source>
</evidence>
<comment type="similarity">
    <text evidence="9">Belongs to the peroxiredoxin family. BCP/PrxQ subfamily.</text>
</comment>
<dbReference type="EC" id="1.11.1.24" evidence="2"/>
<dbReference type="EMBL" id="MKZO01000011">
    <property type="protein sequence ID" value="OLS63712.1"/>
    <property type="molecule type" value="Genomic_DNA"/>
</dbReference>